<dbReference type="InterPro" id="IPR036047">
    <property type="entry name" value="F-box-like_dom_sf"/>
</dbReference>
<organism evidence="2 3">
    <name type="scientific">Meripilus lineatus</name>
    <dbReference type="NCBI Taxonomy" id="2056292"/>
    <lineage>
        <taxon>Eukaryota</taxon>
        <taxon>Fungi</taxon>
        <taxon>Dikarya</taxon>
        <taxon>Basidiomycota</taxon>
        <taxon>Agaricomycotina</taxon>
        <taxon>Agaricomycetes</taxon>
        <taxon>Polyporales</taxon>
        <taxon>Meripilaceae</taxon>
        <taxon>Meripilus</taxon>
    </lineage>
</organism>
<feature type="domain" description="F-box" evidence="1">
    <location>
        <begin position="12"/>
        <end position="58"/>
    </location>
</feature>
<dbReference type="AlphaFoldDB" id="A0AAD5V0I1"/>
<protein>
    <recommendedName>
        <fullName evidence="1">F-box domain-containing protein</fullName>
    </recommendedName>
</protein>
<name>A0AAD5V0I1_9APHY</name>
<evidence type="ECO:0000313" key="2">
    <source>
        <dbReference type="EMBL" id="KAJ3482930.1"/>
    </source>
</evidence>
<evidence type="ECO:0000259" key="1">
    <source>
        <dbReference type="PROSITE" id="PS50181"/>
    </source>
</evidence>
<proteinExistence type="predicted"/>
<dbReference type="Proteomes" id="UP001212997">
    <property type="component" value="Unassembled WGS sequence"/>
</dbReference>
<dbReference type="SUPFAM" id="SSF81383">
    <property type="entry name" value="F-box domain"/>
    <property type="match status" value="1"/>
</dbReference>
<reference evidence="2" key="1">
    <citation type="submission" date="2022-07" db="EMBL/GenBank/DDBJ databases">
        <title>Genome Sequence of Physisporinus lineatus.</title>
        <authorList>
            <person name="Buettner E."/>
        </authorList>
    </citation>
    <scope>NUCLEOTIDE SEQUENCE</scope>
    <source>
        <strain evidence="2">VT162</strain>
    </source>
</reference>
<dbReference type="InterPro" id="IPR001810">
    <property type="entry name" value="F-box_dom"/>
</dbReference>
<keyword evidence="3" id="KW-1185">Reference proteome</keyword>
<accession>A0AAD5V0I1</accession>
<evidence type="ECO:0000313" key="3">
    <source>
        <dbReference type="Proteomes" id="UP001212997"/>
    </source>
</evidence>
<dbReference type="EMBL" id="JANAWD010000250">
    <property type="protein sequence ID" value="KAJ3482930.1"/>
    <property type="molecule type" value="Genomic_DNA"/>
</dbReference>
<comment type="caution">
    <text evidence="2">The sequence shown here is derived from an EMBL/GenBank/DDBJ whole genome shotgun (WGS) entry which is preliminary data.</text>
</comment>
<sequence>MLQRISLSSSPLPPLLNLPDDILITIALLLSIQDILSLKQTCRVLHAFGTTDYLWHRLIEDFGLPLDIPQNVAPNNLSADEVQEAAIKAMRLELNWRKPVSSIKASAKVQGMTQEQCVHMQFLPGGKWLLTVERYHRLLMTRFTTRMSIWSMADLARPYRVLNVELKGTYRASAFCPLKGGSSAILAVGLHETHGDVVEVRTISLDQEWDAFVPYPTMSFTAPTPKRLLLPEHPVPGNKVIQAISIMENTLIVSVAICGSHADVSSHILLATVDSGPLKWVDPKYTHSINLLQARIHKGYLYLFGQNVNTTEVYVYPLPARFRSKRSAFSSIHNGGNDTNFIDLGDCLAKYEHTLPRGLRSLSDFLHVPLTFTSSIPVVMFNVADVRTGGSRSRFVGYIIHFPVYARGLPSKLYSPASSRILCSEDTSQQFVQLGDTGCRMVWLEHDLESGRNRILKFETGGMERGRSQILHGLLLPPQPDLPFVLSACNALAFDEITGRLCLAFYDGSLHALDFA</sequence>
<dbReference type="Pfam" id="PF12937">
    <property type="entry name" value="F-box-like"/>
    <property type="match status" value="1"/>
</dbReference>
<gene>
    <name evidence="2" type="ORF">NLI96_g6653</name>
</gene>
<dbReference type="PROSITE" id="PS50181">
    <property type="entry name" value="FBOX"/>
    <property type="match status" value="1"/>
</dbReference>
<dbReference type="Gene3D" id="1.20.1280.50">
    <property type="match status" value="1"/>
</dbReference>